<keyword evidence="2" id="KW-0472">Membrane</keyword>
<keyword evidence="4" id="KW-0449">Lipoprotein</keyword>
<name>A0AAE3VR23_9HYPH</name>
<keyword evidence="1 5" id="KW-0732">Signal</keyword>
<reference evidence="7" key="1">
    <citation type="submission" date="2023-07" db="EMBL/GenBank/DDBJ databases">
        <title>Genomic Encyclopedia of Type Strains, Phase IV (KMG-IV): sequencing the most valuable type-strain genomes for metagenomic binning, comparative biology and taxonomic classification.</title>
        <authorList>
            <person name="Goeker M."/>
        </authorList>
    </citation>
    <scope>NUCLEOTIDE SEQUENCE</scope>
    <source>
        <strain evidence="7">DSM 21202</strain>
    </source>
</reference>
<protein>
    <submittedName>
        <fullName evidence="7">Membrane-bound inhibitor of C-type lysozyme</fullName>
    </submittedName>
</protein>
<dbReference type="Pfam" id="PF09864">
    <property type="entry name" value="MliC"/>
    <property type="match status" value="1"/>
</dbReference>
<organism evidence="7 8">
    <name type="scientific">Amorphus orientalis</name>
    <dbReference type="NCBI Taxonomy" id="649198"/>
    <lineage>
        <taxon>Bacteria</taxon>
        <taxon>Pseudomonadati</taxon>
        <taxon>Pseudomonadota</taxon>
        <taxon>Alphaproteobacteria</taxon>
        <taxon>Hyphomicrobiales</taxon>
        <taxon>Amorphaceae</taxon>
        <taxon>Amorphus</taxon>
    </lineage>
</organism>
<evidence type="ECO:0000313" key="8">
    <source>
        <dbReference type="Proteomes" id="UP001229244"/>
    </source>
</evidence>
<feature type="chain" id="PRO_5041937734" evidence="5">
    <location>
        <begin position="23"/>
        <end position="122"/>
    </location>
</feature>
<evidence type="ECO:0000259" key="6">
    <source>
        <dbReference type="Pfam" id="PF09864"/>
    </source>
</evidence>
<keyword evidence="8" id="KW-1185">Reference proteome</keyword>
<accession>A0AAE3VR23</accession>
<evidence type="ECO:0000313" key="7">
    <source>
        <dbReference type="EMBL" id="MDQ0316598.1"/>
    </source>
</evidence>
<feature type="domain" description="C-type lysozyme inhibitor" evidence="6">
    <location>
        <begin position="46"/>
        <end position="112"/>
    </location>
</feature>
<evidence type="ECO:0000256" key="4">
    <source>
        <dbReference type="ARBA" id="ARBA00023288"/>
    </source>
</evidence>
<gene>
    <name evidence="7" type="ORF">J2S73_003074</name>
</gene>
<dbReference type="RefSeq" id="WP_306886484.1">
    <property type="nucleotide sequence ID" value="NZ_JAUSUL010000003.1"/>
</dbReference>
<evidence type="ECO:0000256" key="1">
    <source>
        <dbReference type="ARBA" id="ARBA00022729"/>
    </source>
</evidence>
<dbReference type="AlphaFoldDB" id="A0AAE3VR23"/>
<dbReference type="Proteomes" id="UP001229244">
    <property type="component" value="Unassembled WGS sequence"/>
</dbReference>
<keyword evidence="3" id="KW-0564">Palmitate</keyword>
<dbReference type="InterPro" id="IPR018660">
    <property type="entry name" value="MliC"/>
</dbReference>
<dbReference type="EMBL" id="JAUSUL010000003">
    <property type="protein sequence ID" value="MDQ0316598.1"/>
    <property type="molecule type" value="Genomic_DNA"/>
</dbReference>
<evidence type="ECO:0000256" key="5">
    <source>
        <dbReference type="SAM" id="SignalP"/>
    </source>
</evidence>
<evidence type="ECO:0000256" key="2">
    <source>
        <dbReference type="ARBA" id="ARBA00023136"/>
    </source>
</evidence>
<dbReference type="InterPro" id="IPR036328">
    <property type="entry name" value="MliC_sf"/>
</dbReference>
<proteinExistence type="predicted"/>
<feature type="signal peptide" evidence="5">
    <location>
        <begin position="1"/>
        <end position="22"/>
    </location>
</feature>
<comment type="caution">
    <text evidence="7">The sequence shown here is derived from an EMBL/GenBank/DDBJ whole genome shotgun (WGS) entry which is preliminary data.</text>
</comment>
<evidence type="ECO:0000256" key="3">
    <source>
        <dbReference type="ARBA" id="ARBA00023139"/>
    </source>
</evidence>
<sequence length="122" mass="12392">MKTIALSLAAALVLAPAGAALAADPSATISIDVPGADEATSQKVTYTCGDKTVAVDYRNAGSVSLALLTIDDDFVVAANVMSGSGARYAGGKYIWWSTGQDAASLTDLMTDDQTPVDCTATK</sequence>
<dbReference type="Gene3D" id="2.40.128.200">
    <property type="match status" value="1"/>
</dbReference>
<dbReference type="SUPFAM" id="SSF141488">
    <property type="entry name" value="YdhA-like"/>
    <property type="match status" value="1"/>
</dbReference>